<dbReference type="Gene3D" id="2.30.42.10">
    <property type="match status" value="1"/>
</dbReference>
<dbReference type="Proteomes" id="UP000034445">
    <property type="component" value="Unassembled WGS sequence"/>
</dbReference>
<dbReference type="InterPro" id="IPR008915">
    <property type="entry name" value="Peptidase_M50"/>
</dbReference>
<keyword evidence="6" id="KW-0378">Hydrolase</keyword>
<evidence type="ECO:0000256" key="10">
    <source>
        <dbReference type="ARBA" id="ARBA00023136"/>
    </source>
</evidence>
<keyword evidence="8 11" id="KW-1133">Transmembrane helix</keyword>
<evidence type="ECO:0000259" key="12">
    <source>
        <dbReference type="PROSITE" id="PS50106"/>
    </source>
</evidence>
<dbReference type="CDD" id="cd06163">
    <property type="entry name" value="S2P-M50_PDZ_RseP-like"/>
    <property type="match status" value="1"/>
</dbReference>
<dbReference type="InterPro" id="IPR001478">
    <property type="entry name" value="PDZ"/>
</dbReference>
<evidence type="ECO:0000256" key="8">
    <source>
        <dbReference type="ARBA" id="ARBA00022989"/>
    </source>
</evidence>
<dbReference type="InterPro" id="IPR041489">
    <property type="entry name" value="PDZ_6"/>
</dbReference>
<keyword evidence="10 11" id="KW-0472">Membrane</keyword>
<keyword evidence="5 11" id="KW-0812">Transmembrane</keyword>
<dbReference type="PROSITE" id="PS50106">
    <property type="entry name" value="PDZ"/>
    <property type="match status" value="1"/>
</dbReference>
<comment type="similarity">
    <text evidence="3">Belongs to the peptidase M50B family.</text>
</comment>
<dbReference type="SMART" id="SM00228">
    <property type="entry name" value="PDZ"/>
    <property type="match status" value="1"/>
</dbReference>
<evidence type="ECO:0000256" key="7">
    <source>
        <dbReference type="ARBA" id="ARBA00022833"/>
    </source>
</evidence>
<comment type="caution">
    <text evidence="13">The sequence shown here is derived from an EMBL/GenBank/DDBJ whole genome shotgun (WGS) entry which is preliminary data.</text>
</comment>
<protein>
    <submittedName>
        <fullName evidence="13">Site-2 protease, Metallo peptidase, MEROPS family M50B</fullName>
    </submittedName>
</protein>
<dbReference type="InterPro" id="IPR004387">
    <property type="entry name" value="Pept_M50_Zn"/>
</dbReference>
<dbReference type="Pfam" id="PF02163">
    <property type="entry name" value="Peptidase_M50"/>
    <property type="match status" value="1"/>
</dbReference>
<accession>A0A0G1XKU7</accession>
<dbReference type="GO" id="GO:0016020">
    <property type="term" value="C:membrane"/>
    <property type="evidence" value="ECO:0007669"/>
    <property type="project" value="UniProtKB-SubCell"/>
</dbReference>
<comment type="subcellular location">
    <subcellularLocation>
        <location evidence="2">Membrane</location>
        <topology evidence="2">Multi-pass membrane protein</topology>
    </subcellularLocation>
</comment>
<keyword evidence="9" id="KW-0482">Metalloprotease</keyword>
<evidence type="ECO:0000256" key="4">
    <source>
        <dbReference type="ARBA" id="ARBA00022670"/>
    </source>
</evidence>
<organism evidence="13 14">
    <name type="scientific">Candidatus Kaiserbacteria bacterium GW2011_GWC2_52_8b</name>
    <dbReference type="NCBI Taxonomy" id="1618676"/>
    <lineage>
        <taxon>Bacteria</taxon>
        <taxon>Candidatus Kaiseribacteriota</taxon>
    </lineage>
</organism>
<dbReference type="GO" id="GO:0004222">
    <property type="term" value="F:metalloendopeptidase activity"/>
    <property type="evidence" value="ECO:0007669"/>
    <property type="project" value="InterPro"/>
</dbReference>
<dbReference type="EMBL" id="LCRF01000012">
    <property type="protein sequence ID" value="KKW31526.1"/>
    <property type="molecule type" value="Genomic_DNA"/>
</dbReference>
<evidence type="ECO:0000256" key="5">
    <source>
        <dbReference type="ARBA" id="ARBA00022692"/>
    </source>
</evidence>
<dbReference type="PANTHER" id="PTHR42837">
    <property type="entry name" value="REGULATOR OF SIGMA-E PROTEASE RSEP"/>
    <property type="match status" value="1"/>
</dbReference>
<dbReference type="AlphaFoldDB" id="A0A0G1XKU7"/>
<evidence type="ECO:0000313" key="13">
    <source>
        <dbReference type="EMBL" id="KKW31526.1"/>
    </source>
</evidence>
<evidence type="ECO:0000256" key="1">
    <source>
        <dbReference type="ARBA" id="ARBA00001947"/>
    </source>
</evidence>
<evidence type="ECO:0000256" key="6">
    <source>
        <dbReference type="ARBA" id="ARBA00022801"/>
    </source>
</evidence>
<evidence type="ECO:0000313" key="14">
    <source>
        <dbReference type="Proteomes" id="UP000034445"/>
    </source>
</evidence>
<proteinExistence type="inferred from homology"/>
<evidence type="ECO:0000256" key="2">
    <source>
        <dbReference type="ARBA" id="ARBA00004141"/>
    </source>
</evidence>
<dbReference type="InterPro" id="IPR036034">
    <property type="entry name" value="PDZ_sf"/>
</dbReference>
<dbReference type="GO" id="GO:0006508">
    <property type="term" value="P:proteolysis"/>
    <property type="evidence" value="ECO:0007669"/>
    <property type="project" value="UniProtKB-KW"/>
</dbReference>
<evidence type="ECO:0000256" key="11">
    <source>
        <dbReference type="SAM" id="Phobius"/>
    </source>
</evidence>
<gene>
    <name evidence="13" type="ORF">UY74_C0012G0014</name>
</gene>
<evidence type="ECO:0000256" key="3">
    <source>
        <dbReference type="ARBA" id="ARBA00007931"/>
    </source>
</evidence>
<feature type="transmembrane region" description="Helical" evidence="11">
    <location>
        <begin position="333"/>
        <end position="355"/>
    </location>
</feature>
<keyword evidence="7" id="KW-0862">Zinc</keyword>
<dbReference type="Pfam" id="PF17820">
    <property type="entry name" value="PDZ_6"/>
    <property type="match status" value="1"/>
</dbReference>
<feature type="domain" description="PDZ" evidence="12">
    <location>
        <begin position="114"/>
        <end position="177"/>
    </location>
</feature>
<feature type="transmembrane region" description="Helical" evidence="11">
    <location>
        <begin position="91"/>
        <end position="113"/>
    </location>
</feature>
<dbReference type="SUPFAM" id="SSF50156">
    <property type="entry name" value="PDZ domain-like"/>
    <property type="match status" value="1"/>
</dbReference>
<comment type="cofactor">
    <cofactor evidence="1">
        <name>Zn(2+)</name>
        <dbReference type="ChEBI" id="CHEBI:29105"/>
    </cofactor>
</comment>
<name>A0A0G1XKU7_9BACT</name>
<reference evidence="13 14" key="1">
    <citation type="journal article" date="2015" name="Nature">
        <title>rRNA introns, odd ribosomes, and small enigmatic genomes across a large radiation of phyla.</title>
        <authorList>
            <person name="Brown C.T."/>
            <person name="Hug L.A."/>
            <person name="Thomas B.C."/>
            <person name="Sharon I."/>
            <person name="Castelle C.J."/>
            <person name="Singh A."/>
            <person name="Wilkins M.J."/>
            <person name="Williams K.H."/>
            <person name="Banfield J.F."/>
        </authorList>
    </citation>
    <scope>NUCLEOTIDE SEQUENCE [LARGE SCALE GENOMIC DNA]</scope>
</reference>
<evidence type="ECO:0000256" key="9">
    <source>
        <dbReference type="ARBA" id="ARBA00023049"/>
    </source>
</evidence>
<sequence length="363" mass="38356">MLTALLVIAILVLLIVSHELGHFIAAKIFDVRVDEFGIGYPPRAFLFGKIGDTEYTFNWIPFGGFVRLFGEDGEAAKERGSFAHADKWKQALILVAGVFANALVAWMLFTLALNVGVPRIIDTPQQGQTVKLFVSDVVPGSPAAAGGLIAGDEITAVTSASGEKTKTLSPDGIVDFVSIRGGQSLSVTYVRAHKENAVVMRPANSVVPGAEGRPALGIGLVFVSDESLGIFNAMYQGFLTMLNAFQYIGNSLWTIVSGAVSGTADLSQVVGPVGLVGVIGEASRSGAGYVLELAAFIAVNLAIINLVPIPALDGGRLVIVGIEAILRRPPPRLIMQIINTVGIALVIFLMLTVTYHDIARLFA</sequence>
<keyword evidence="4 13" id="KW-0645">Protease</keyword>
<dbReference type="PANTHER" id="PTHR42837:SF2">
    <property type="entry name" value="MEMBRANE METALLOPROTEASE ARASP2, CHLOROPLASTIC-RELATED"/>
    <property type="match status" value="1"/>
</dbReference>